<dbReference type="EMBL" id="VDEP01000070">
    <property type="protein sequence ID" value="KAA1133955.1"/>
    <property type="molecule type" value="Genomic_DNA"/>
</dbReference>
<evidence type="ECO:0000313" key="2">
    <source>
        <dbReference type="Proteomes" id="UP000325313"/>
    </source>
</evidence>
<name>A0A5B0S934_PUCGR</name>
<gene>
    <name evidence="1" type="ORF">PGTUg99_033404</name>
</gene>
<protein>
    <submittedName>
        <fullName evidence="1">Uncharacterized protein</fullName>
    </submittedName>
</protein>
<dbReference type="Proteomes" id="UP000325313">
    <property type="component" value="Unassembled WGS sequence"/>
</dbReference>
<evidence type="ECO:0000313" key="1">
    <source>
        <dbReference type="EMBL" id="KAA1133955.1"/>
    </source>
</evidence>
<accession>A0A5B0S934</accession>
<reference evidence="1 2" key="1">
    <citation type="submission" date="2019-05" db="EMBL/GenBank/DDBJ databases">
        <title>Emergence of the Ug99 lineage of the wheat stem rust pathogen through somatic hybridization.</title>
        <authorList>
            <person name="Li F."/>
            <person name="Upadhyaya N.M."/>
            <person name="Sperschneider J."/>
            <person name="Matny O."/>
            <person name="Nguyen-Phuc H."/>
            <person name="Mago R."/>
            <person name="Raley C."/>
            <person name="Miller M.E."/>
            <person name="Silverstein K.A.T."/>
            <person name="Henningsen E."/>
            <person name="Hirsch C.D."/>
            <person name="Visser B."/>
            <person name="Pretorius Z.A."/>
            <person name="Steffenson B.J."/>
            <person name="Schwessinger B."/>
            <person name="Dodds P.N."/>
            <person name="Figueroa M."/>
        </authorList>
    </citation>
    <scope>NUCLEOTIDE SEQUENCE [LARGE SCALE GENOMIC DNA]</scope>
    <source>
        <strain evidence="1 2">Ug99</strain>
    </source>
</reference>
<sequence length="277" mass="30083">MTPPVVEQISAKKPNIRMLKLMVTLDNLAEGVGQVFQMILEQSGLSKEEFFGCLQPMDGDLGKVWKVRRALVDFLHFSAQQHVLLWFVVRGSLLDAIPLPLLLQTPLLPAIPHTSFLLLPTRSSAVTPSHSACHPSDACQSVYSSSPPWIGPPPPLPPLVRSKPHFCLSVLPLPCSPSAAYTKPQSAVGREPRSPPVPGFPAASFSEPCAFDLLFPAIPCLRKLRLSTNIPPLSSACMCSVSSACFPHQPRAFHIHPNNLSKALATARSHHHNGSKL</sequence>
<proteinExistence type="predicted"/>
<organism evidence="1 2">
    <name type="scientific">Puccinia graminis f. sp. tritici</name>
    <dbReference type="NCBI Taxonomy" id="56615"/>
    <lineage>
        <taxon>Eukaryota</taxon>
        <taxon>Fungi</taxon>
        <taxon>Dikarya</taxon>
        <taxon>Basidiomycota</taxon>
        <taxon>Pucciniomycotina</taxon>
        <taxon>Pucciniomycetes</taxon>
        <taxon>Pucciniales</taxon>
        <taxon>Pucciniaceae</taxon>
        <taxon>Puccinia</taxon>
    </lineage>
</organism>
<dbReference type="AlphaFoldDB" id="A0A5B0S934"/>
<comment type="caution">
    <text evidence="1">The sequence shown here is derived from an EMBL/GenBank/DDBJ whole genome shotgun (WGS) entry which is preliminary data.</text>
</comment>